<dbReference type="Pfam" id="PF00004">
    <property type="entry name" value="AAA"/>
    <property type="match status" value="1"/>
</dbReference>
<keyword evidence="3" id="KW-0931">ER-Golgi transport</keyword>
<evidence type="ECO:0000256" key="2">
    <source>
        <dbReference type="ARBA" id="ARBA00022927"/>
    </source>
</evidence>
<dbReference type="EMBL" id="JBBPBM010000066">
    <property type="protein sequence ID" value="KAK8514541.1"/>
    <property type="molecule type" value="Genomic_DNA"/>
</dbReference>
<feature type="transmembrane region" description="Helical" evidence="4">
    <location>
        <begin position="577"/>
        <end position="598"/>
    </location>
</feature>
<keyword evidence="3" id="KW-0378">Hydrolase</keyword>
<keyword evidence="3" id="KW-0067">ATP-binding</keyword>
<comment type="caution">
    <text evidence="6">The sequence shown here is derived from an EMBL/GenBank/DDBJ whole genome shotgun (WGS) entry which is preliminary data.</text>
</comment>
<dbReference type="Proteomes" id="UP001472677">
    <property type="component" value="Unassembled WGS sequence"/>
</dbReference>
<keyword evidence="3" id="KW-0963">Cytoplasm</keyword>
<keyword evidence="4" id="KW-0812">Transmembrane</keyword>
<comment type="subcellular location">
    <subcellularLocation>
        <location evidence="3">Cytoplasm</location>
    </subcellularLocation>
</comment>
<comment type="function">
    <text evidence="3">Required for vesicle-mediated transport. Catalyzes the fusion of transport vesicles within the Golgi cisternae. Is also required for transport from the endoplasmic reticulum to the Golgi stack. Seems to function as a fusion protein required for the delivery of cargo proteins to all compartments of the Golgi stack independent of vesicle origin.</text>
</comment>
<evidence type="ECO:0000313" key="6">
    <source>
        <dbReference type="EMBL" id="KAK8514541.1"/>
    </source>
</evidence>
<dbReference type="InterPro" id="IPR027417">
    <property type="entry name" value="P-loop_NTPase"/>
</dbReference>
<dbReference type="Gene3D" id="1.10.8.60">
    <property type="match status" value="1"/>
</dbReference>
<keyword evidence="3" id="KW-0479">Metal-binding</keyword>
<dbReference type="Gene3D" id="3.40.50.300">
    <property type="entry name" value="P-loop containing nucleotide triphosphate hydrolases"/>
    <property type="match status" value="1"/>
</dbReference>
<feature type="domain" description="AAA+ ATPase" evidence="5">
    <location>
        <begin position="212"/>
        <end position="357"/>
    </location>
</feature>
<keyword evidence="7" id="KW-1185">Reference proteome</keyword>
<comment type="similarity">
    <text evidence="3">Belongs to the AAA ATPase family.</text>
</comment>
<dbReference type="SUPFAM" id="SSF52540">
    <property type="entry name" value="P-loop containing nucleoside triphosphate hydrolases"/>
    <property type="match status" value="1"/>
</dbReference>
<evidence type="ECO:0000259" key="5">
    <source>
        <dbReference type="SMART" id="SM00382"/>
    </source>
</evidence>
<name>A0ABR2C6Z6_9ROSI</name>
<keyword evidence="3" id="KW-0460">Magnesium</keyword>
<keyword evidence="4" id="KW-0472">Membrane</keyword>
<proteinExistence type="inferred from homology"/>
<keyword evidence="3" id="KW-0547">Nucleotide-binding</keyword>
<protein>
    <recommendedName>
        <fullName evidence="3">Vesicle-fusing ATPase</fullName>
        <ecNumber evidence="3">3.6.4.6</ecNumber>
    </recommendedName>
</protein>
<evidence type="ECO:0000256" key="3">
    <source>
        <dbReference type="RuleBase" id="RU367045"/>
    </source>
</evidence>
<dbReference type="InterPro" id="IPR039812">
    <property type="entry name" value="Vesicle-fus_ATPase"/>
</dbReference>
<dbReference type="EC" id="3.6.4.6" evidence="3"/>
<reference evidence="6 7" key="1">
    <citation type="journal article" date="2024" name="G3 (Bethesda)">
        <title>Genome assembly of Hibiscus sabdariffa L. provides insights into metabolisms of medicinal natural products.</title>
        <authorList>
            <person name="Kim T."/>
        </authorList>
    </citation>
    <scope>NUCLEOTIDE SEQUENCE [LARGE SCALE GENOMIC DNA]</scope>
    <source>
        <strain evidence="6">TK-2024</strain>
        <tissue evidence="6">Old leaves</tissue>
    </source>
</reference>
<dbReference type="PANTHER" id="PTHR23078">
    <property type="entry name" value="VESICULAR-FUSION PROTEIN NSF"/>
    <property type="match status" value="1"/>
</dbReference>
<gene>
    <name evidence="6" type="ORF">V6N12_057442</name>
</gene>
<organism evidence="6 7">
    <name type="scientific">Hibiscus sabdariffa</name>
    <name type="common">roselle</name>
    <dbReference type="NCBI Taxonomy" id="183260"/>
    <lineage>
        <taxon>Eukaryota</taxon>
        <taxon>Viridiplantae</taxon>
        <taxon>Streptophyta</taxon>
        <taxon>Embryophyta</taxon>
        <taxon>Tracheophyta</taxon>
        <taxon>Spermatophyta</taxon>
        <taxon>Magnoliopsida</taxon>
        <taxon>eudicotyledons</taxon>
        <taxon>Gunneridae</taxon>
        <taxon>Pentapetalae</taxon>
        <taxon>rosids</taxon>
        <taxon>malvids</taxon>
        <taxon>Malvales</taxon>
        <taxon>Malvaceae</taxon>
        <taxon>Malvoideae</taxon>
        <taxon>Hibiscus</taxon>
    </lineage>
</organism>
<keyword evidence="1 3" id="KW-0813">Transport</keyword>
<comment type="cofactor">
    <cofactor evidence="3">
        <name>Mg(2+)</name>
        <dbReference type="ChEBI" id="CHEBI:18420"/>
    </cofactor>
    <text evidence="3">Binds 1 Mg(2+) ion per subunit.</text>
</comment>
<keyword evidence="4" id="KW-1133">Transmembrane helix</keyword>
<dbReference type="InterPro" id="IPR003959">
    <property type="entry name" value="ATPase_AAA_core"/>
</dbReference>
<dbReference type="InterPro" id="IPR003593">
    <property type="entry name" value="AAA+_ATPase"/>
</dbReference>
<keyword evidence="2 3" id="KW-0653">Protein transport</keyword>
<comment type="catalytic activity">
    <reaction evidence="3">
        <text>ATP + H2O = ADP + phosphate + H(+)</text>
        <dbReference type="Rhea" id="RHEA:13065"/>
        <dbReference type="ChEBI" id="CHEBI:15377"/>
        <dbReference type="ChEBI" id="CHEBI:15378"/>
        <dbReference type="ChEBI" id="CHEBI:30616"/>
        <dbReference type="ChEBI" id="CHEBI:43474"/>
        <dbReference type="ChEBI" id="CHEBI:456216"/>
        <dbReference type="EC" id="3.6.4.6"/>
    </reaction>
</comment>
<evidence type="ECO:0000256" key="4">
    <source>
        <dbReference type="SAM" id="Phobius"/>
    </source>
</evidence>
<sequence>MAQLQLKALKYNRSPTNSVYARKSIIDRLTPDKTKFSAFGTNKYVEIHPFVYVVKEDNSIEDESVAMNLTQMKSLKIVEGNPIIVRPFSPPQKDFILEKLELEVDPPITKASMKILHKQLVNQVVNKSQKILTVIDGQEYTLTVKYLSGEKGMISSKTNLQFTESTVLNQNFDLKLAGLGGLDKQFKEVYQRVIHPRLHYHDLVGKGLEVKFVRGILFYGPPGTGKTALANLISLKLSNQKAKIIRGPEILNEYFGESERAVREIFEDARIDFEKHGKHSRIHVIVFDELDSIAARRGGRSIKMRDTVVSQLLTMIDGPTNLDNILVIGTTNRKDLIDPAILRSGRLEVHIEIPLPNIQERLEILQLYVSPLTLNSCLASDVNLDEIDLQALVSNAISRAHVRDIENYKVTREDFQLALEGIKPLDQLKSMRKHEMIDLPEHREVYKKINQLVEDFQHGMCCSICLLLDGLPGTGKSFMAASIVLTENFDKFGVVEIINPEAFINLSELEICDKILKNHKHMVIATTSNLDFLKSMKLNEEFHISLNVPKLTSEGSSKVMEELFSIPLERGIRLATYIGPLVSFLALTSFVFASPVLLRPFVARTTATCVLLVSERAKPCPHHSLVVCEPSELVLEPNSSRRVHHLECRRFDLSCAVVAAVVLSPVGCKIQKSLSHCPCRTTTTEFLCQRRRRPRLVLSRHGGGRVLKTLVCSNKLDEWAVWVGSPDGAHVVLLLAKFISGSWT</sequence>
<dbReference type="PANTHER" id="PTHR23078:SF2">
    <property type="entry name" value="VESICLE-FUSING ATPASE"/>
    <property type="match status" value="1"/>
</dbReference>
<dbReference type="PROSITE" id="PS00674">
    <property type="entry name" value="AAA"/>
    <property type="match status" value="1"/>
</dbReference>
<accession>A0ABR2C6Z6</accession>
<evidence type="ECO:0000313" key="7">
    <source>
        <dbReference type="Proteomes" id="UP001472677"/>
    </source>
</evidence>
<dbReference type="SMART" id="SM00382">
    <property type="entry name" value="AAA"/>
    <property type="match status" value="1"/>
</dbReference>
<dbReference type="InterPro" id="IPR003960">
    <property type="entry name" value="ATPase_AAA_CS"/>
</dbReference>
<evidence type="ECO:0000256" key="1">
    <source>
        <dbReference type="ARBA" id="ARBA00022448"/>
    </source>
</evidence>